<dbReference type="SUPFAM" id="SSF50729">
    <property type="entry name" value="PH domain-like"/>
    <property type="match status" value="1"/>
</dbReference>
<dbReference type="CTD" id="38321"/>
<dbReference type="CDD" id="cd13384">
    <property type="entry name" value="PH_Gab2_2"/>
    <property type="match status" value="1"/>
</dbReference>
<keyword evidence="3" id="KW-1185">Reference proteome</keyword>
<feature type="compositionally biased region" description="Pro residues" evidence="1">
    <location>
        <begin position="270"/>
        <end position="279"/>
    </location>
</feature>
<protein>
    <submittedName>
        <fullName evidence="4">Uncharacterized protein LOC118261739 isoform X1</fullName>
    </submittedName>
</protein>
<dbReference type="PANTHER" id="PTHR45960:SF2">
    <property type="entry name" value="PROTEIN DAUGHTER OF SEVENLESS"/>
    <property type="match status" value="1"/>
</dbReference>
<proteinExistence type="predicted"/>
<dbReference type="OrthoDB" id="67516at2759"/>
<dbReference type="GO" id="GO:0007165">
    <property type="term" value="P:signal transduction"/>
    <property type="evidence" value="ECO:0007669"/>
    <property type="project" value="TreeGrafter"/>
</dbReference>
<gene>
    <name evidence="4" type="primary">LOC118261739</name>
</gene>
<dbReference type="Gene3D" id="2.30.29.30">
    <property type="entry name" value="Pleckstrin-homology domain (PH domain)/Phosphotyrosine-binding domain (PTB)"/>
    <property type="match status" value="1"/>
</dbReference>
<dbReference type="GeneID" id="118261739"/>
<name>A0A9R0CTB7_SPOFR</name>
<dbReference type="PROSITE" id="PS50003">
    <property type="entry name" value="PH_DOMAIN"/>
    <property type="match status" value="1"/>
</dbReference>
<feature type="compositionally biased region" description="Polar residues" evidence="1">
    <location>
        <begin position="242"/>
        <end position="258"/>
    </location>
</feature>
<dbReference type="GO" id="GO:0005737">
    <property type="term" value="C:cytoplasm"/>
    <property type="evidence" value="ECO:0007669"/>
    <property type="project" value="TreeGrafter"/>
</dbReference>
<dbReference type="InterPro" id="IPR011993">
    <property type="entry name" value="PH-like_dom_sf"/>
</dbReference>
<feature type="region of interest" description="Disordered" evidence="1">
    <location>
        <begin position="228"/>
        <end position="344"/>
    </location>
</feature>
<dbReference type="InterPro" id="IPR001849">
    <property type="entry name" value="PH_domain"/>
</dbReference>
<dbReference type="Pfam" id="PF00169">
    <property type="entry name" value="PH"/>
    <property type="match status" value="1"/>
</dbReference>
<evidence type="ECO:0000313" key="4">
    <source>
        <dbReference type="RefSeq" id="XP_035428583.2"/>
    </source>
</evidence>
<reference evidence="4" key="1">
    <citation type="submission" date="2025-08" db="UniProtKB">
        <authorList>
            <consortium name="RefSeq"/>
        </authorList>
    </citation>
    <scope>IDENTIFICATION</scope>
    <source>
        <tissue evidence="4">Whole larval tissue</tissue>
    </source>
</reference>
<dbReference type="GO" id="GO:0035591">
    <property type="term" value="F:signaling adaptor activity"/>
    <property type="evidence" value="ECO:0007669"/>
    <property type="project" value="TreeGrafter"/>
</dbReference>
<dbReference type="RefSeq" id="XP_035428583.2">
    <property type="nucleotide sequence ID" value="XM_035572690.2"/>
</dbReference>
<evidence type="ECO:0000256" key="1">
    <source>
        <dbReference type="SAM" id="MobiDB-lite"/>
    </source>
</evidence>
<evidence type="ECO:0000313" key="3">
    <source>
        <dbReference type="Proteomes" id="UP000829999"/>
    </source>
</evidence>
<dbReference type="Proteomes" id="UP000829999">
    <property type="component" value="Chromosome 25"/>
</dbReference>
<dbReference type="SMART" id="SM00233">
    <property type="entry name" value="PH"/>
    <property type="match status" value="1"/>
</dbReference>
<dbReference type="InterPro" id="IPR046355">
    <property type="entry name" value="Gab1-4-like"/>
</dbReference>
<organism evidence="3 4">
    <name type="scientific">Spodoptera frugiperda</name>
    <name type="common">Fall armyworm</name>
    <dbReference type="NCBI Taxonomy" id="7108"/>
    <lineage>
        <taxon>Eukaryota</taxon>
        <taxon>Metazoa</taxon>
        <taxon>Ecdysozoa</taxon>
        <taxon>Arthropoda</taxon>
        <taxon>Hexapoda</taxon>
        <taxon>Insecta</taxon>
        <taxon>Pterygota</taxon>
        <taxon>Neoptera</taxon>
        <taxon>Endopterygota</taxon>
        <taxon>Lepidoptera</taxon>
        <taxon>Glossata</taxon>
        <taxon>Ditrysia</taxon>
        <taxon>Noctuoidea</taxon>
        <taxon>Noctuidae</taxon>
        <taxon>Amphipyrinae</taxon>
        <taxon>Spodoptera</taxon>
    </lineage>
</organism>
<sequence length="609" mass="68889">MSRNIVFEGWLTKSPPNRRIWRTVSSTLAWHFAFVDRRWRRRWFALRQSGELPGQYFLDYYADRNCRRLKGTIDLDLCEQVDAGLHMERHGQAPFNPSIRGSVFTIQTQRRTYHLEADCEAEMEKWVDAICRVCGLRATLDVPAGASRHNNVIDPSSVHTTNMSDNSECPDGTGPYIPISECITGVRAQDEQRHFTFEERNIIVNTRGDGHQYTSHPQIRVNAELSENDSNLSEDDDGSLHASHQNLPDWSVTKTFTKLSLAPKKNGPEEGPPVPPRPPKTFAGRSRDTLTKDPFQGPKIQEPTEVVQEPPQHSHQRLRVPRRMSQGAPSSPRSLLNARCPEEEEDFSPSQSALQYCNLPSLPPAVDRALKPRHSSVSIGQYNAFMAQEDGLLNEVHCYETIKPYRPSIRRSNFLVGLKKLFVSFWSLFSFRPRAPRLPDPLPKPPSTIESIVLPDDPPPSGTTTLGDTRRYFKRSVRLGRLSSKVDALEIPPANFLEIKVPSRSVGIITIPTNLLSNIVVVPRETGTLRIGNVDDIKQDALQYLDLDLHPAKPAQTTEKTEPRKRAEIAHGRSMTTVDTDAYKTVDFLKTEAFNITRQDAEASRSFQY</sequence>
<accession>A0A9R0CTB7</accession>
<dbReference type="PANTHER" id="PTHR45960">
    <property type="entry name" value="GRB2-ASSOCIATED-BINDING PROTEIN"/>
    <property type="match status" value="1"/>
</dbReference>
<dbReference type="AlphaFoldDB" id="A0A9R0CTB7"/>
<feature type="domain" description="PH" evidence="2">
    <location>
        <begin position="4"/>
        <end position="135"/>
    </location>
</feature>
<evidence type="ECO:0000259" key="2">
    <source>
        <dbReference type="PROSITE" id="PS50003"/>
    </source>
</evidence>